<reference evidence="1 2" key="1">
    <citation type="submission" date="2016-02" db="EMBL/GenBank/DDBJ databases">
        <title>Draft genome sequence of Polaribacter atrinae KACC17473.</title>
        <authorList>
            <person name="Shin S.-K."/>
            <person name="Yi H."/>
        </authorList>
    </citation>
    <scope>NUCLEOTIDE SEQUENCE [LARGE SCALE GENOMIC DNA]</scope>
    <source>
        <strain evidence="1 2">KACC 17473</strain>
    </source>
</reference>
<dbReference type="Proteomes" id="UP000076923">
    <property type="component" value="Unassembled WGS sequence"/>
</dbReference>
<gene>
    <name evidence="1" type="ORF">LPB303_13420</name>
</gene>
<comment type="caution">
    <text evidence="1">The sequence shown here is derived from an EMBL/GenBank/DDBJ whole genome shotgun (WGS) entry which is preliminary data.</text>
</comment>
<sequence>MKAKEGFVTFLKEHHYNKYEIITFKRNFNTANMNPNLYWVELALKENSNIIINFEWNAKDKALYVPFHDTKDRSIETLTNYQKQEILLREELYEVLDNDVLSMDVNVFNHAISISLDSEPTFKKFQYFSDKICSVLDKYPDTWTREAHVDFKVKRERKGFYELIVKPSTFNDSNGSYRYKQHAIVANNYGSVKAENIGHFISKEFTKPNSPVYLKNIWVNQKDLNSFYIAFEKHEPQEKIEGDRYLTKGVGMYLVKMNYPNLERKTLTYYDYKTISRDGIFLYLIDQLPKDYQYLLEDS</sequence>
<keyword evidence="2" id="KW-1185">Reference proteome</keyword>
<evidence type="ECO:0000313" key="1">
    <source>
        <dbReference type="EMBL" id="OAD43456.1"/>
    </source>
</evidence>
<proteinExistence type="predicted"/>
<dbReference type="RefSeq" id="WP_068451130.1">
    <property type="nucleotide sequence ID" value="NZ_CANKUV010000007.1"/>
</dbReference>
<dbReference type="OrthoDB" id="1198102at2"/>
<organism evidence="1 2">
    <name type="scientific">Polaribacter atrinae</name>
    <dbReference type="NCBI Taxonomy" id="1333662"/>
    <lineage>
        <taxon>Bacteria</taxon>
        <taxon>Pseudomonadati</taxon>
        <taxon>Bacteroidota</taxon>
        <taxon>Flavobacteriia</taxon>
        <taxon>Flavobacteriales</taxon>
        <taxon>Flavobacteriaceae</taxon>
    </lineage>
</organism>
<evidence type="ECO:0000313" key="2">
    <source>
        <dbReference type="Proteomes" id="UP000076923"/>
    </source>
</evidence>
<protein>
    <submittedName>
        <fullName evidence="1">Uncharacterized protein</fullName>
    </submittedName>
</protein>
<dbReference type="AlphaFoldDB" id="A0A176T835"/>
<dbReference type="STRING" id="1333662.LPB303_13420"/>
<dbReference type="EMBL" id="LVWE01000055">
    <property type="protein sequence ID" value="OAD43456.1"/>
    <property type="molecule type" value="Genomic_DNA"/>
</dbReference>
<accession>A0A176T835</accession>
<name>A0A176T835_9FLAO</name>